<evidence type="ECO:0008006" key="4">
    <source>
        <dbReference type="Google" id="ProtNLM"/>
    </source>
</evidence>
<dbReference type="OrthoDB" id="2013972at2759"/>
<gene>
    <name evidence="2" type="ORF">N7456_012352</name>
</gene>
<sequence>MSQEKEKQIAVDPDLYALTAAYGVDDNQSETTSLASSIYRGVMENGRRYQTIREGAYWGPSDEQQFETLEAGHLVCLVTDSDAPNPLFRAPVKDPQRVLDIGTGQGSWAVDMADMFPNSTVYGVDLYPPPVTWMPPNCILEVDDVLQEWTWREPFDFIHMRLMLGAFSSQEWDRVYKQCYDNLEPGGWFEQLEGGCTVHCDDGSLPKDSILGQWGKNICAAANNAGKPLETLDTMGQEIEKAGFVDLHEKVYKWPIGPWPRDPVLKESGRLSYHMWRTGVDGWAMFLLTKYGMPEPWSKEEVQVYVAKARSDLQNPNYHGYIFARRIWGRKPTLEEVAAKNAKEDKEAREAKQAREAAGVKEIKKEPLSPPTSTSGRS</sequence>
<organism evidence="2 3">
    <name type="scientific">Penicillium angulare</name>
    <dbReference type="NCBI Taxonomy" id="116970"/>
    <lineage>
        <taxon>Eukaryota</taxon>
        <taxon>Fungi</taxon>
        <taxon>Dikarya</taxon>
        <taxon>Ascomycota</taxon>
        <taxon>Pezizomycotina</taxon>
        <taxon>Eurotiomycetes</taxon>
        <taxon>Eurotiomycetidae</taxon>
        <taxon>Eurotiales</taxon>
        <taxon>Aspergillaceae</taxon>
        <taxon>Penicillium</taxon>
    </lineage>
</organism>
<dbReference type="AlphaFoldDB" id="A0A9W9EVP4"/>
<dbReference type="Pfam" id="PF13489">
    <property type="entry name" value="Methyltransf_23"/>
    <property type="match status" value="1"/>
</dbReference>
<dbReference type="Gene3D" id="3.40.50.150">
    <property type="entry name" value="Vaccinia Virus protein VP39"/>
    <property type="match status" value="1"/>
</dbReference>
<comment type="caution">
    <text evidence="2">The sequence shown here is derived from an EMBL/GenBank/DDBJ whole genome shotgun (WGS) entry which is preliminary data.</text>
</comment>
<dbReference type="SUPFAM" id="SSF53335">
    <property type="entry name" value="S-adenosyl-L-methionine-dependent methyltransferases"/>
    <property type="match status" value="1"/>
</dbReference>
<reference evidence="2" key="1">
    <citation type="submission" date="2022-11" db="EMBL/GenBank/DDBJ databases">
        <authorList>
            <person name="Petersen C."/>
        </authorList>
    </citation>
    <scope>NUCLEOTIDE SEQUENCE</scope>
    <source>
        <strain evidence="2">IBT 30069</strain>
    </source>
</reference>
<accession>A0A9W9EVP4</accession>
<feature type="compositionally biased region" description="Basic and acidic residues" evidence="1">
    <location>
        <begin position="339"/>
        <end position="367"/>
    </location>
</feature>
<proteinExistence type="predicted"/>
<dbReference type="InterPro" id="IPR029063">
    <property type="entry name" value="SAM-dependent_MTases_sf"/>
</dbReference>
<name>A0A9W9EVP4_9EURO</name>
<reference evidence="2" key="2">
    <citation type="journal article" date="2023" name="IMA Fungus">
        <title>Comparative genomic study of the Penicillium genus elucidates a diverse pangenome and 15 lateral gene transfer events.</title>
        <authorList>
            <person name="Petersen C."/>
            <person name="Sorensen T."/>
            <person name="Nielsen M.R."/>
            <person name="Sondergaard T.E."/>
            <person name="Sorensen J.L."/>
            <person name="Fitzpatrick D.A."/>
            <person name="Frisvad J.C."/>
            <person name="Nielsen K.L."/>
        </authorList>
    </citation>
    <scope>NUCLEOTIDE SEQUENCE</scope>
    <source>
        <strain evidence="2">IBT 30069</strain>
    </source>
</reference>
<evidence type="ECO:0000256" key="1">
    <source>
        <dbReference type="SAM" id="MobiDB-lite"/>
    </source>
</evidence>
<protein>
    <recommendedName>
        <fullName evidence="4">S-adenosyl-L-methionine-dependent methyltransferase</fullName>
    </recommendedName>
</protein>
<dbReference type="PANTHER" id="PTHR43591">
    <property type="entry name" value="METHYLTRANSFERASE"/>
    <property type="match status" value="1"/>
</dbReference>
<feature type="region of interest" description="Disordered" evidence="1">
    <location>
        <begin position="339"/>
        <end position="378"/>
    </location>
</feature>
<dbReference type="Proteomes" id="UP001149165">
    <property type="component" value="Unassembled WGS sequence"/>
</dbReference>
<dbReference type="CDD" id="cd02440">
    <property type="entry name" value="AdoMet_MTases"/>
    <property type="match status" value="1"/>
</dbReference>
<dbReference type="GO" id="GO:0008168">
    <property type="term" value="F:methyltransferase activity"/>
    <property type="evidence" value="ECO:0007669"/>
    <property type="project" value="TreeGrafter"/>
</dbReference>
<keyword evidence="3" id="KW-1185">Reference proteome</keyword>
<dbReference type="PANTHER" id="PTHR43591:SF105">
    <property type="entry name" value="METHYLTRANSFERASE DOMAIN-CONTAINING PROTEIN-RELATED"/>
    <property type="match status" value="1"/>
</dbReference>
<evidence type="ECO:0000313" key="3">
    <source>
        <dbReference type="Proteomes" id="UP001149165"/>
    </source>
</evidence>
<evidence type="ECO:0000313" key="2">
    <source>
        <dbReference type="EMBL" id="KAJ5088736.1"/>
    </source>
</evidence>
<dbReference type="EMBL" id="JAPQKH010000007">
    <property type="protein sequence ID" value="KAJ5088736.1"/>
    <property type="molecule type" value="Genomic_DNA"/>
</dbReference>